<gene>
    <name evidence="3" type="ORF">SAMN04487943_104195</name>
</gene>
<dbReference type="Proteomes" id="UP000198565">
    <property type="component" value="Unassembled WGS sequence"/>
</dbReference>
<evidence type="ECO:0000313" key="3">
    <source>
        <dbReference type="EMBL" id="SFL82922.1"/>
    </source>
</evidence>
<dbReference type="Gene3D" id="1.10.287.4300">
    <property type="entry name" value="Stage III sporulation protein AH-like"/>
    <property type="match status" value="1"/>
</dbReference>
<dbReference type="OrthoDB" id="2939102at2"/>
<dbReference type="RefSeq" id="WP_091483353.1">
    <property type="nucleotide sequence ID" value="NZ_FOTR01000004.1"/>
</dbReference>
<keyword evidence="2" id="KW-0812">Transmembrane</keyword>
<feature type="transmembrane region" description="Helical" evidence="2">
    <location>
        <begin position="7"/>
        <end position="24"/>
    </location>
</feature>
<evidence type="ECO:0000256" key="2">
    <source>
        <dbReference type="SAM" id="Phobius"/>
    </source>
</evidence>
<feature type="region of interest" description="Disordered" evidence="1">
    <location>
        <begin position="39"/>
        <end position="91"/>
    </location>
</feature>
<keyword evidence="4" id="KW-1185">Reference proteome</keyword>
<reference evidence="4" key="1">
    <citation type="submission" date="2016-10" db="EMBL/GenBank/DDBJ databases">
        <authorList>
            <person name="Varghese N."/>
            <person name="Submissions S."/>
        </authorList>
    </citation>
    <scope>NUCLEOTIDE SEQUENCE [LARGE SCALE GENOMIC DNA]</scope>
    <source>
        <strain evidence="4">CGMCC 1.4250</strain>
    </source>
</reference>
<feature type="compositionally biased region" description="Acidic residues" evidence="1">
    <location>
        <begin position="55"/>
        <end position="84"/>
    </location>
</feature>
<dbReference type="InterPro" id="IPR038503">
    <property type="entry name" value="SpoIIIAH_sf"/>
</dbReference>
<dbReference type="EMBL" id="FOTR01000004">
    <property type="protein sequence ID" value="SFL82922.1"/>
    <property type="molecule type" value="Genomic_DNA"/>
</dbReference>
<dbReference type="AlphaFoldDB" id="A0A1I4KVV3"/>
<keyword evidence="2" id="KW-0472">Membrane</keyword>
<dbReference type="InterPro" id="IPR024232">
    <property type="entry name" value="SpoIIIAH"/>
</dbReference>
<protein>
    <submittedName>
        <fullName evidence="3">Stage III sporulation protein AH</fullName>
    </submittedName>
</protein>
<keyword evidence="2" id="KW-1133">Transmembrane helix</keyword>
<feature type="compositionally biased region" description="Low complexity" evidence="1">
    <location>
        <begin position="44"/>
        <end position="54"/>
    </location>
</feature>
<dbReference type="Pfam" id="PF12685">
    <property type="entry name" value="SpoIIIAH"/>
    <property type="match status" value="1"/>
</dbReference>
<organism evidence="3 4">
    <name type="scientific">Gracilibacillus orientalis</name>
    <dbReference type="NCBI Taxonomy" id="334253"/>
    <lineage>
        <taxon>Bacteria</taxon>
        <taxon>Bacillati</taxon>
        <taxon>Bacillota</taxon>
        <taxon>Bacilli</taxon>
        <taxon>Bacillales</taxon>
        <taxon>Bacillaceae</taxon>
        <taxon>Gracilibacillus</taxon>
    </lineage>
</organism>
<evidence type="ECO:0000313" key="4">
    <source>
        <dbReference type="Proteomes" id="UP000198565"/>
    </source>
</evidence>
<accession>A0A1I4KVV3</accession>
<dbReference type="STRING" id="334253.SAMN04487943_104195"/>
<sequence length="210" mass="23569">MLKKQTVWLLTMLSLMIVLSVYYLNAPSEGDLAYFDADQEQDQDQTTSSSNVDQVTDESILEGTEETGIEGMETENMEAEDTETDSLNTSSINSEEYFAAVRMEITTQRSREKERLESIVASSESSSDEKNEAYEAMKEIEVVDKKESILEETLKSLNGYEEVLVRNVSDNNIVVTVQADSLSTTEANEIIQHAKDEFGEIKIDVSYNPS</sequence>
<proteinExistence type="predicted"/>
<name>A0A1I4KVV3_9BACI</name>
<evidence type="ECO:0000256" key="1">
    <source>
        <dbReference type="SAM" id="MobiDB-lite"/>
    </source>
</evidence>